<gene>
    <name evidence="3" type="primary">LOC127749188</name>
</gene>
<dbReference type="Gene3D" id="3.10.10.10">
    <property type="entry name" value="HIV Type 1 Reverse Transcriptase, subunit A, domain 1"/>
    <property type="match status" value="1"/>
</dbReference>
<dbReference type="GeneID" id="127749188"/>
<dbReference type="GO" id="GO:0071897">
    <property type="term" value="P:DNA biosynthetic process"/>
    <property type="evidence" value="ECO:0007669"/>
    <property type="project" value="UniProtKB-ARBA"/>
</dbReference>
<dbReference type="PANTHER" id="PTHR33064:SF37">
    <property type="entry name" value="RIBONUCLEASE H"/>
    <property type="match status" value="1"/>
</dbReference>
<dbReference type="PANTHER" id="PTHR33064">
    <property type="entry name" value="POL PROTEIN"/>
    <property type="match status" value="1"/>
</dbReference>
<dbReference type="InterPro" id="IPR051320">
    <property type="entry name" value="Viral_Replic_Matur_Polypro"/>
</dbReference>
<reference evidence="3" key="1">
    <citation type="submission" date="2025-08" db="UniProtKB">
        <authorList>
            <consortium name="RefSeq"/>
        </authorList>
    </citation>
    <scope>IDENTIFICATION</scope>
    <source>
        <tissue evidence="3">Whole organism</tissue>
    </source>
</reference>
<dbReference type="SUPFAM" id="SSF56672">
    <property type="entry name" value="DNA/RNA polymerases"/>
    <property type="match status" value="1"/>
</dbReference>
<keyword evidence="2" id="KW-1185">Reference proteome</keyword>
<dbReference type="Gene3D" id="3.30.70.270">
    <property type="match status" value="1"/>
</dbReference>
<evidence type="ECO:0000259" key="1">
    <source>
        <dbReference type="PROSITE" id="PS50878"/>
    </source>
</evidence>
<organism evidence="2 3">
    <name type="scientific">Frankliniella occidentalis</name>
    <name type="common">Western flower thrips</name>
    <name type="synonym">Euthrips occidentalis</name>
    <dbReference type="NCBI Taxonomy" id="133901"/>
    <lineage>
        <taxon>Eukaryota</taxon>
        <taxon>Metazoa</taxon>
        <taxon>Ecdysozoa</taxon>
        <taxon>Arthropoda</taxon>
        <taxon>Hexapoda</taxon>
        <taxon>Insecta</taxon>
        <taxon>Pterygota</taxon>
        <taxon>Neoptera</taxon>
        <taxon>Paraneoptera</taxon>
        <taxon>Thysanoptera</taxon>
        <taxon>Terebrantia</taxon>
        <taxon>Thripoidea</taxon>
        <taxon>Thripidae</taxon>
        <taxon>Frankliniella</taxon>
    </lineage>
</organism>
<dbReference type="AlphaFoldDB" id="A0A9C6U703"/>
<dbReference type="RefSeq" id="XP_052122324.1">
    <property type="nucleotide sequence ID" value="XM_052266364.1"/>
</dbReference>
<dbReference type="InterPro" id="IPR043128">
    <property type="entry name" value="Rev_trsase/Diguanyl_cyclase"/>
</dbReference>
<dbReference type="InterPro" id="IPR000477">
    <property type="entry name" value="RT_dom"/>
</dbReference>
<proteinExistence type="predicted"/>
<name>A0A9C6U703_FRAOC</name>
<dbReference type="Proteomes" id="UP000504606">
    <property type="component" value="Unplaced"/>
</dbReference>
<dbReference type="KEGG" id="foc:127749188"/>
<evidence type="ECO:0000313" key="3">
    <source>
        <dbReference type="RefSeq" id="XP_052122324.1"/>
    </source>
</evidence>
<accession>A0A9C6U703</accession>
<dbReference type="Pfam" id="PF00078">
    <property type="entry name" value="RVT_1"/>
    <property type="match status" value="1"/>
</dbReference>
<dbReference type="PROSITE" id="PS50878">
    <property type="entry name" value="RT_POL"/>
    <property type="match status" value="1"/>
</dbReference>
<dbReference type="InterPro" id="IPR043502">
    <property type="entry name" value="DNA/RNA_pol_sf"/>
</dbReference>
<feature type="domain" description="Reverse transcriptase" evidence="1">
    <location>
        <begin position="12"/>
        <end position="179"/>
    </location>
</feature>
<protein>
    <submittedName>
        <fullName evidence="3">Uncharacterized protein LOC127749188</fullName>
    </submittedName>
</protein>
<evidence type="ECO:0000313" key="2">
    <source>
        <dbReference type="Proteomes" id="UP000504606"/>
    </source>
</evidence>
<dbReference type="OrthoDB" id="2286242at2759"/>
<sequence length="179" mass="20392">MTQMVRECKYRVSLPTLPDPPAFHCPAILMKPHKEKDKPEYRMVLNLKNLNKLVLPRSNFPLPPAADIIAKLSFKKLFITLDHTLGFYQLVLDERSSKLCSFHTSEAQYLLCRLPMGSSMSVHAYCSTMAKCYEGILHRTIWGYVDDFWTASNTFEELVLGVPNCGNQVYTDLLITGNS</sequence>